<dbReference type="Pfam" id="PF13927">
    <property type="entry name" value="Ig_3"/>
    <property type="match status" value="4"/>
</dbReference>
<dbReference type="PANTHER" id="PTHR11481:SF64">
    <property type="entry name" value="FC RECEPTOR-LIKE PROTEIN 4"/>
    <property type="match status" value="1"/>
</dbReference>
<dbReference type="Proteomes" id="UP000823561">
    <property type="component" value="Chromosome 4"/>
</dbReference>
<sequence length="873" mass="98588">MARLKALLITVIKVLFCLMQESKTEGNIPKPKITQTPAVNVIYTTEKMTLECSVQGDSSGLEYIWQKGDERLPDSPTYIIPSADQSHSGDYRCKVKKGNNTSDLSDTLSLSVADGRPKPQLTKEPASVSVFYTKDSVTLKCSITEDSEGWTYLWYKGQDKKHIPNSGSKSQHTLSSVVPADGGPYWCQVERAGFKSDHSDSLPLVIKELPQTTLVMQTKWTKVFPTEVVKMECDIQPPSPDWICKYYKNGQVYQTSDCMLNLQFANTGDSGDYKCIGTLRSLQTQPSNPIGVHVYGGRPKPQLTQEPASVSVFYTNESVTLKCNITEDSEGWTYLWYKGQDKKHILNTGSKSQLTLSSVAPADGGSYWCQAERSGFKSEHSDFLSLVIKDFPQTKLVMQTKWTKFFPSEVVNMKCDIMPPSPDWICKYYRDDQDLQTSDCMLNLQSVNTGDSGVYKCIGTLRSLETQHSNPIKVHVYGHPPTLLLSVDPTEPPIYTKENVTLTCGVTEEQEGWTYMWYKGSDQKTPVSSERVFTIPSVQRSHNGEYKCQVKRENFSSGYSDSHGLTIEEPPVPTLERLSNWAKVFPTEKVSMKCNGIPTSPGWTFKWYRTQHLLRGKNKNTDTLLMDSVVLEDTGEYTCQGVHKRQLETVVSNSISIHVYDNKAVPTLSQQQNDTSVYVEEQVTFMCEVKIDSTDWEYQWFQNSPQEKIRDVDPRNATYTIQSASVKDHGSFWCKTKRGAYVSELSTTIEIKILARPTTVVNLETGWADILSVDSLTLLCEVDNTSVTWNYTWYKEDEEMANETQKALHIKATKENYRSKYSCRGIRSDRPTYSMRSEAFIANNIGSQKANPSGHFGLLGCWHSPHCSGLYIF</sequence>
<name>A0AAV6H9A9_9TELE</name>
<dbReference type="InterPro" id="IPR013783">
    <property type="entry name" value="Ig-like_fold"/>
</dbReference>
<organism evidence="6 7">
    <name type="scientific">Alosa alosa</name>
    <name type="common">allis shad</name>
    <dbReference type="NCBI Taxonomy" id="278164"/>
    <lineage>
        <taxon>Eukaryota</taxon>
        <taxon>Metazoa</taxon>
        <taxon>Chordata</taxon>
        <taxon>Craniata</taxon>
        <taxon>Vertebrata</taxon>
        <taxon>Euteleostomi</taxon>
        <taxon>Actinopterygii</taxon>
        <taxon>Neopterygii</taxon>
        <taxon>Teleostei</taxon>
        <taxon>Clupei</taxon>
        <taxon>Clupeiformes</taxon>
        <taxon>Clupeoidei</taxon>
        <taxon>Clupeidae</taxon>
        <taxon>Alosa</taxon>
    </lineage>
</organism>
<dbReference type="PANTHER" id="PTHR11481">
    <property type="entry name" value="IMMUNOGLOBULIN FC RECEPTOR"/>
    <property type="match status" value="1"/>
</dbReference>
<comment type="caution">
    <text evidence="6">The sequence shown here is derived from an EMBL/GenBank/DDBJ whole genome shotgun (WGS) entry which is preliminary data.</text>
</comment>
<dbReference type="Gene3D" id="2.60.40.10">
    <property type="entry name" value="Immunoglobulins"/>
    <property type="match status" value="9"/>
</dbReference>
<feature type="domain" description="Ig-like" evidence="5">
    <location>
        <begin position="392"/>
        <end position="457"/>
    </location>
</feature>
<evidence type="ECO:0000256" key="4">
    <source>
        <dbReference type="SAM" id="SignalP"/>
    </source>
</evidence>
<feature type="domain" description="Ig-like" evidence="5">
    <location>
        <begin position="573"/>
        <end position="656"/>
    </location>
</feature>
<evidence type="ECO:0000313" key="6">
    <source>
        <dbReference type="EMBL" id="KAG5281981.1"/>
    </source>
</evidence>
<feature type="domain" description="Ig-like" evidence="5">
    <location>
        <begin position="301"/>
        <end position="385"/>
    </location>
</feature>
<evidence type="ECO:0000259" key="5">
    <source>
        <dbReference type="PROSITE" id="PS50835"/>
    </source>
</evidence>
<dbReference type="GO" id="GO:0009897">
    <property type="term" value="C:external side of plasma membrane"/>
    <property type="evidence" value="ECO:0007669"/>
    <property type="project" value="TreeGrafter"/>
</dbReference>
<dbReference type="InterPro" id="IPR003598">
    <property type="entry name" value="Ig_sub2"/>
</dbReference>
<dbReference type="InterPro" id="IPR050488">
    <property type="entry name" value="Ig_Fc_receptor"/>
</dbReference>
<evidence type="ECO:0000313" key="7">
    <source>
        <dbReference type="Proteomes" id="UP000823561"/>
    </source>
</evidence>
<keyword evidence="7" id="KW-1185">Reference proteome</keyword>
<dbReference type="GO" id="GO:0006955">
    <property type="term" value="P:immune response"/>
    <property type="evidence" value="ECO:0007669"/>
    <property type="project" value="TreeGrafter"/>
</dbReference>
<evidence type="ECO:0000256" key="2">
    <source>
        <dbReference type="ARBA" id="ARBA00023157"/>
    </source>
</evidence>
<proteinExistence type="predicted"/>
<dbReference type="SMART" id="SM00408">
    <property type="entry name" value="IGc2"/>
    <property type="match status" value="6"/>
</dbReference>
<dbReference type="AlphaFoldDB" id="A0AAV6H9A9"/>
<dbReference type="SUPFAM" id="SSF48726">
    <property type="entry name" value="Immunoglobulin"/>
    <property type="match status" value="9"/>
</dbReference>
<feature type="domain" description="Ig-like" evidence="5">
    <location>
        <begin position="757"/>
        <end position="834"/>
    </location>
</feature>
<dbReference type="EMBL" id="JADWDJ010000004">
    <property type="protein sequence ID" value="KAG5281981.1"/>
    <property type="molecule type" value="Genomic_DNA"/>
</dbReference>
<feature type="domain" description="Ig-like" evidence="5">
    <location>
        <begin position="666"/>
        <end position="750"/>
    </location>
</feature>
<feature type="domain" description="Ig-like" evidence="5">
    <location>
        <begin position="210"/>
        <end position="275"/>
    </location>
</feature>
<dbReference type="Pfam" id="PF13895">
    <property type="entry name" value="Ig_2"/>
    <property type="match status" value="1"/>
</dbReference>
<dbReference type="SMART" id="SM00409">
    <property type="entry name" value="IG"/>
    <property type="match status" value="9"/>
</dbReference>
<gene>
    <name evidence="6" type="ORF">AALO_G00050900</name>
</gene>
<feature type="domain" description="Ig-like" evidence="5">
    <location>
        <begin position="119"/>
        <end position="203"/>
    </location>
</feature>
<dbReference type="GO" id="GO:0004888">
    <property type="term" value="F:transmembrane signaling receptor activity"/>
    <property type="evidence" value="ECO:0007669"/>
    <property type="project" value="TreeGrafter"/>
</dbReference>
<evidence type="ECO:0000256" key="1">
    <source>
        <dbReference type="ARBA" id="ARBA00022729"/>
    </source>
</evidence>
<dbReference type="PROSITE" id="PS50835">
    <property type="entry name" value="IG_LIKE"/>
    <property type="match status" value="9"/>
</dbReference>
<reference evidence="6" key="1">
    <citation type="submission" date="2020-10" db="EMBL/GenBank/DDBJ databases">
        <title>Chromosome-scale genome assembly of the Allis shad, Alosa alosa.</title>
        <authorList>
            <person name="Margot Z."/>
            <person name="Christophe K."/>
            <person name="Cabau C."/>
            <person name="Louis A."/>
            <person name="Berthelot C."/>
            <person name="Parey E."/>
            <person name="Roest Crollius H."/>
            <person name="Montfort J."/>
            <person name="Robinson-Rechavi M."/>
            <person name="Bucao C."/>
            <person name="Bouchez O."/>
            <person name="Gislard M."/>
            <person name="Lluch J."/>
            <person name="Milhes M."/>
            <person name="Lampietro C."/>
            <person name="Lopez Roques C."/>
            <person name="Donnadieu C."/>
            <person name="Braasch I."/>
            <person name="Desvignes T."/>
            <person name="Postlethwait J."/>
            <person name="Bobe J."/>
            <person name="Guiguen Y."/>
        </authorList>
    </citation>
    <scope>NUCLEOTIDE SEQUENCE</scope>
    <source>
        <strain evidence="6">M-15738</strain>
        <tissue evidence="6">Blood</tissue>
    </source>
</reference>
<keyword evidence="3" id="KW-0393">Immunoglobulin domain</keyword>
<dbReference type="Pfam" id="PF00047">
    <property type="entry name" value="ig"/>
    <property type="match status" value="1"/>
</dbReference>
<accession>A0AAV6H9A9</accession>
<dbReference type="InterPro" id="IPR003599">
    <property type="entry name" value="Ig_sub"/>
</dbReference>
<dbReference type="InterPro" id="IPR007110">
    <property type="entry name" value="Ig-like_dom"/>
</dbReference>
<dbReference type="InterPro" id="IPR013151">
    <property type="entry name" value="Immunoglobulin_dom"/>
</dbReference>
<feature type="domain" description="Ig-like" evidence="5">
    <location>
        <begin position="481"/>
        <end position="566"/>
    </location>
</feature>
<feature type="chain" id="PRO_5043473351" description="Ig-like domain-containing protein" evidence="4">
    <location>
        <begin position="27"/>
        <end position="873"/>
    </location>
</feature>
<keyword evidence="2" id="KW-1015">Disulfide bond</keyword>
<dbReference type="GO" id="GO:0007166">
    <property type="term" value="P:cell surface receptor signaling pathway"/>
    <property type="evidence" value="ECO:0007669"/>
    <property type="project" value="TreeGrafter"/>
</dbReference>
<feature type="domain" description="Ig-like" evidence="5">
    <location>
        <begin position="31"/>
        <end position="109"/>
    </location>
</feature>
<dbReference type="InterPro" id="IPR036179">
    <property type="entry name" value="Ig-like_dom_sf"/>
</dbReference>
<keyword evidence="1 4" id="KW-0732">Signal</keyword>
<feature type="signal peptide" evidence="4">
    <location>
        <begin position="1"/>
        <end position="26"/>
    </location>
</feature>
<protein>
    <recommendedName>
        <fullName evidence="5">Ig-like domain-containing protein</fullName>
    </recommendedName>
</protein>
<evidence type="ECO:0000256" key="3">
    <source>
        <dbReference type="ARBA" id="ARBA00023319"/>
    </source>
</evidence>